<comment type="caution">
    <text evidence="7">Lacks conserved residue(s) required for the propagation of feature annotation.</text>
</comment>
<keyword evidence="4 7" id="KW-0808">Transferase</keyword>
<keyword evidence="3 7" id="KW-0489">Methyltransferase</keyword>
<dbReference type="Pfam" id="PF02390">
    <property type="entry name" value="Methyltransf_4"/>
    <property type="match status" value="1"/>
</dbReference>
<dbReference type="Proteomes" id="UP001374803">
    <property type="component" value="Chromosome"/>
</dbReference>
<evidence type="ECO:0000256" key="2">
    <source>
        <dbReference type="ARBA" id="ARBA00003015"/>
    </source>
</evidence>
<comment type="similarity">
    <text evidence="7">Belongs to the class I-like SAM-binding methyltransferase superfamily. TrmB family.</text>
</comment>
<dbReference type="HAMAP" id="MF_01057">
    <property type="entry name" value="tRNA_methyltr_TrmB"/>
    <property type="match status" value="1"/>
</dbReference>
<dbReference type="CDD" id="cd02440">
    <property type="entry name" value="AdoMet_MTases"/>
    <property type="match status" value="1"/>
</dbReference>
<feature type="binding site" evidence="7">
    <location>
        <position position="119"/>
    </location>
    <ligand>
        <name>substrate</name>
    </ligand>
</feature>
<comment type="pathway">
    <text evidence="7">tRNA modification; N(7)-methylguanine-tRNA biosynthesis.</text>
</comment>
<dbReference type="PROSITE" id="PS51625">
    <property type="entry name" value="SAM_MT_TRMB"/>
    <property type="match status" value="1"/>
</dbReference>
<feature type="binding site" evidence="7">
    <location>
        <position position="151"/>
    </location>
    <ligand>
        <name>substrate</name>
    </ligand>
</feature>
<feature type="binding site" evidence="7">
    <location>
        <position position="39"/>
    </location>
    <ligand>
        <name>S-adenosyl-L-methionine</name>
        <dbReference type="ChEBI" id="CHEBI:59789"/>
    </ligand>
</feature>
<evidence type="ECO:0000313" key="8">
    <source>
        <dbReference type="EMBL" id="WXB03083.1"/>
    </source>
</evidence>
<dbReference type="InterPro" id="IPR029063">
    <property type="entry name" value="SAM-dependent_MTases_sf"/>
</dbReference>
<dbReference type="PANTHER" id="PTHR23417:SF21">
    <property type="entry name" value="TRNA (GUANINE-N(7)-)-METHYLTRANSFERASE"/>
    <property type="match status" value="1"/>
</dbReference>
<dbReference type="SUPFAM" id="SSF53335">
    <property type="entry name" value="S-adenosyl-L-methionine-dependent methyltransferases"/>
    <property type="match status" value="1"/>
</dbReference>
<dbReference type="EMBL" id="CP089983">
    <property type="protein sequence ID" value="WXB03083.1"/>
    <property type="molecule type" value="Genomic_DNA"/>
</dbReference>
<dbReference type="Gene3D" id="3.40.50.150">
    <property type="entry name" value="Vaccinia Virus protein VP39"/>
    <property type="match status" value="1"/>
</dbReference>
<accession>A0ABZ2KWK9</accession>
<dbReference type="PANTHER" id="PTHR23417">
    <property type="entry name" value="3-DEOXY-D-MANNO-OCTULOSONIC-ACID TRANSFERASE/TRNA GUANINE-N 7 - -METHYLTRANSFERASE"/>
    <property type="match status" value="1"/>
</dbReference>
<evidence type="ECO:0000256" key="1">
    <source>
        <dbReference type="ARBA" id="ARBA00000142"/>
    </source>
</evidence>
<dbReference type="InterPro" id="IPR003358">
    <property type="entry name" value="tRNA_(Gua-N-7)_MeTrfase_Trmb"/>
</dbReference>
<evidence type="ECO:0000256" key="6">
    <source>
        <dbReference type="ARBA" id="ARBA00022694"/>
    </source>
</evidence>
<evidence type="ECO:0000256" key="4">
    <source>
        <dbReference type="ARBA" id="ARBA00022679"/>
    </source>
</evidence>
<dbReference type="InterPro" id="IPR055361">
    <property type="entry name" value="tRNA_methyltr_TrmB_bact"/>
</dbReference>
<organism evidence="8 9">
    <name type="scientific">Pendulispora rubella</name>
    <dbReference type="NCBI Taxonomy" id="2741070"/>
    <lineage>
        <taxon>Bacteria</taxon>
        <taxon>Pseudomonadati</taxon>
        <taxon>Myxococcota</taxon>
        <taxon>Myxococcia</taxon>
        <taxon>Myxococcales</taxon>
        <taxon>Sorangiineae</taxon>
        <taxon>Pendulisporaceae</taxon>
        <taxon>Pendulispora</taxon>
    </lineage>
</organism>
<proteinExistence type="inferred from homology"/>
<comment type="function">
    <text evidence="2 7">Catalyzes the formation of N(7)-methylguanine at position 46 (m7G46) in tRNA.</text>
</comment>
<reference evidence="8" key="1">
    <citation type="submission" date="2021-12" db="EMBL/GenBank/DDBJ databases">
        <title>Discovery of the Pendulisporaceae a myxobacterial family with distinct sporulation behavior and unique specialized metabolism.</title>
        <authorList>
            <person name="Garcia R."/>
            <person name="Popoff A."/>
            <person name="Bader C.D."/>
            <person name="Loehr J."/>
            <person name="Walesch S."/>
            <person name="Walt C."/>
            <person name="Boldt J."/>
            <person name="Bunk B."/>
            <person name="Haeckl F.J.F.P.J."/>
            <person name="Gunesch A.P."/>
            <person name="Birkelbach J."/>
            <person name="Nuebel U."/>
            <person name="Pietschmann T."/>
            <person name="Bach T."/>
            <person name="Mueller R."/>
        </authorList>
    </citation>
    <scope>NUCLEOTIDE SEQUENCE</scope>
    <source>
        <strain evidence="8">MSr11367</strain>
    </source>
</reference>
<sequence length="212" mass="23684">MPETRPPRPPRPYADAPRLPEGEHVEAKSLVAGEWLELEIGPGRGVFVFERAAAVPSAGLVGLEVRRKWATIVDQRLAKAGLGPRARIFAEDARQALPRLVPNGAFRRVFLHFPDPWWKKRHAKRLVVQGDVVGEIARLLEPNGELFVQTDVEERAVQYEAHLRACPLLVPFGDAEGSPLLAENPYNAQSPREKRAIADGLPIHRLRFKRVG</sequence>
<keyword evidence="5 7" id="KW-0949">S-adenosyl-L-methionine</keyword>
<keyword evidence="9" id="KW-1185">Reference proteome</keyword>
<dbReference type="RefSeq" id="WP_394832710.1">
    <property type="nucleotide sequence ID" value="NZ_CP089929.1"/>
</dbReference>
<feature type="binding site" evidence="7">
    <location>
        <position position="115"/>
    </location>
    <ligand>
        <name>S-adenosyl-L-methionine</name>
        <dbReference type="ChEBI" id="CHEBI:59789"/>
    </ligand>
</feature>
<evidence type="ECO:0000313" key="9">
    <source>
        <dbReference type="Proteomes" id="UP001374803"/>
    </source>
</evidence>
<protein>
    <recommendedName>
        <fullName evidence="7">tRNA (guanine-N(7)-)-methyltransferase</fullName>
        <ecNumber evidence="7">2.1.1.33</ecNumber>
    </recommendedName>
    <alternativeName>
        <fullName evidence="7">tRNA (guanine(46)-N(7))-methyltransferase</fullName>
    </alternativeName>
    <alternativeName>
        <fullName evidence="7">tRNA(m7G46)-methyltransferase</fullName>
    </alternativeName>
</protein>
<keyword evidence="6 7" id="KW-0819">tRNA processing</keyword>
<evidence type="ECO:0000256" key="3">
    <source>
        <dbReference type="ARBA" id="ARBA00022603"/>
    </source>
</evidence>
<gene>
    <name evidence="7" type="primary">trmB</name>
    <name evidence="8" type="ORF">LVJ94_40025</name>
</gene>
<dbReference type="EC" id="2.1.1.33" evidence="7"/>
<name>A0ABZ2KWK9_9BACT</name>
<evidence type="ECO:0000256" key="5">
    <source>
        <dbReference type="ARBA" id="ARBA00022691"/>
    </source>
</evidence>
<evidence type="ECO:0000256" key="7">
    <source>
        <dbReference type="HAMAP-Rule" id="MF_01057"/>
    </source>
</evidence>
<feature type="binding site" evidence="7">
    <location>
        <position position="64"/>
    </location>
    <ligand>
        <name>S-adenosyl-L-methionine</name>
        <dbReference type="ChEBI" id="CHEBI:59789"/>
    </ligand>
</feature>
<feature type="binding site" evidence="7">
    <location>
        <position position="92"/>
    </location>
    <ligand>
        <name>S-adenosyl-L-methionine</name>
        <dbReference type="ChEBI" id="CHEBI:59789"/>
    </ligand>
</feature>
<comment type="catalytic activity">
    <reaction evidence="1 7">
        <text>guanosine(46) in tRNA + S-adenosyl-L-methionine = N(7)-methylguanosine(46) in tRNA + S-adenosyl-L-homocysteine</text>
        <dbReference type="Rhea" id="RHEA:42708"/>
        <dbReference type="Rhea" id="RHEA-COMP:10188"/>
        <dbReference type="Rhea" id="RHEA-COMP:10189"/>
        <dbReference type="ChEBI" id="CHEBI:57856"/>
        <dbReference type="ChEBI" id="CHEBI:59789"/>
        <dbReference type="ChEBI" id="CHEBI:74269"/>
        <dbReference type="ChEBI" id="CHEBI:74480"/>
        <dbReference type="EC" id="2.1.1.33"/>
    </reaction>
</comment>